<evidence type="ECO:0000256" key="1">
    <source>
        <dbReference type="SAM" id="MobiDB-lite"/>
    </source>
</evidence>
<dbReference type="PANTHER" id="PTHR34796">
    <property type="entry name" value="EXPRESSED PROTEIN"/>
    <property type="match status" value="1"/>
</dbReference>
<dbReference type="Proteomes" id="UP000199318">
    <property type="component" value="Unassembled WGS sequence"/>
</dbReference>
<dbReference type="InterPro" id="IPR005500">
    <property type="entry name" value="DUF309"/>
</dbReference>
<accession>A0A1H9P8D4</accession>
<feature type="region of interest" description="Disordered" evidence="1">
    <location>
        <begin position="132"/>
        <end position="177"/>
    </location>
</feature>
<dbReference type="EMBL" id="FOGV01000001">
    <property type="protein sequence ID" value="SER44478.1"/>
    <property type="molecule type" value="Genomic_DNA"/>
</dbReference>
<gene>
    <name evidence="2" type="ORF">SAMN05444126_101119</name>
</gene>
<evidence type="ECO:0000313" key="3">
    <source>
        <dbReference type="Proteomes" id="UP000199318"/>
    </source>
</evidence>
<comment type="caution">
    <text evidence="2">The sequence shown here is derived from an EMBL/GenBank/DDBJ whole genome shotgun (WGS) entry which is preliminary data.</text>
</comment>
<feature type="compositionally biased region" description="Basic and acidic residues" evidence="1">
    <location>
        <begin position="155"/>
        <end position="177"/>
    </location>
</feature>
<organism evidence="2 3">
    <name type="scientific">Salisediminibacterium halotolerans</name>
    <dbReference type="NCBI Taxonomy" id="517425"/>
    <lineage>
        <taxon>Bacteria</taxon>
        <taxon>Bacillati</taxon>
        <taxon>Bacillota</taxon>
        <taxon>Bacilli</taxon>
        <taxon>Bacillales</taxon>
        <taxon>Bacillaceae</taxon>
        <taxon>Salisediminibacterium</taxon>
    </lineage>
</organism>
<dbReference type="AlphaFoldDB" id="A0A1H9P8D4"/>
<reference evidence="3" key="1">
    <citation type="submission" date="2016-10" db="EMBL/GenBank/DDBJ databases">
        <authorList>
            <person name="de Groot N.N."/>
        </authorList>
    </citation>
    <scope>NUCLEOTIDE SEQUENCE [LARGE SCALE GENOMIC DNA]</scope>
    <source>
        <strain evidence="3">10nlg</strain>
    </source>
</reference>
<keyword evidence="3" id="KW-1185">Reference proteome</keyword>
<dbReference type="STRING" id="1464123.SAMN05444126_101119"/>
<dbReference type="RefSeq" id="WP_177169596.1">
    <property type="nucleotide sequence ID" value="NZ_FOGV01000001.1"/>
</dbReference>
<proteinExistence type="predicted"/>
<dbReference type="InterPro" id="IPR023203">
    <property type="entry name" value="TTHA0068_sf"/>
</dbReference>
<dbReference type="Pfam" id="PF03745">
    <property type="entry name" value="DUF309"/>
    <property type="match status" value="1"/>
</dbReference>
<protein>
    <recommendedName>
        <fullName evidence="4">DUF309 domain-containing protein</fullName>
    </recommendedName>
</protein>
<evidence type="ECO:0000313" key="2">
    <source>
        <dbReference type="EMBL" id="SER44478.1"/>
    </source>
</evidence>
<evidence type="ECO:0008006" key="4">
    <source>
        <dbReference type="Google" id="ProtNLM"/>
    </source>
</evidence>
<dbReference type="PANTHER" id="PTHR34796:SF1">
    <property type="entry name" value="EXPRESSED PROTEIN"/>
    <property type="match status" value="1"/>
</dbReference>
<name>A0A1H9P8D4_9BACI</name>
<dbReference type="Gene3D" id="1.10.3450.10">
    <property type="entry name" value="TTHA0068-like"/>
    <property type="match status" value="1"/>
</dbReference>
<dbReference type="SUPFAM" id="SSF140663">
    <property type="entry name" value="TTHA0068-like"/>
    <property type="match status" value="1"/>
</dbReference>
<sequence length="177" mass="21183">MAHYEEAYLDYLVHFHSTRDYFECHEIMEDHWLESGKDVRWLALIQLAVAVYHERQKNWNGSNRLYERTRQHILANPQMLESLAIDENKLLMMVEERLERIHFRAEYEPFNLPLQDAELIESARLRAEEKGLHWQSDDSADPSLNPMVSRHKIRDRSEVVEAREKALAEKQKKREGQ</sequence>